<dbReference type="InterPro" id="IPR016024">
    <property type="entry name" value="ARM-type_fold"/>
</dbReference>
<feature type="domain" description="Importin N-terminal" evidence="5">
    <location>
        <begin position="40"/>
        <end position="110"/>
    </location>
</feature>
<dbReference type="Pfam" id="PF03810">
    <property type="entry name" value="IBN_N"/>
    <property type="match status" value="1"/>
</dbReference>
<dbReference type="SMART" id="SM00913">
    <property type="entry name" value="IBN_N"/>
    <property type="match status" value="1"/>
</dbReference>
<dbReference type="PANTHER" id="PTHR10997:SF7">
    <property type="entry name" value="IMPORTIN-11"/>
    <property type="match status" value="1"/>
</dbReference>
<dbReference type="PANTHER" id="PTHR10997">
    <property type="entry name" value="IMPORTIN-7, 8, 11"/>
    <property type="match status" value="1"/>
</dbReference>
<dbReference type="GO" id="GO:0005635">
    <property type="term" value="C:nuclear envelope"/>
    <property type="evidence" value="ECO:0007669"/>
    <property type="project" value="TreeGrafter"/>
</dbReference>
<comment type="similarity">
    <text evidence="2">Belongs to the importin beta family.</text>
</comment>
<dbReference type="InterPro" id="IPR011989">
    <property type="entry name" value="ARM-like"/>
</dbReference>
<evidence type="ECO:0000313" key="6">
    <source>
        <dbReference type="EMBL" id="KAF4619989.1"/>
    </source>
</evidence>
<dbReference type="GO" id="GO:0031267">
    <property type="term" value="F:small GTPase binding"/>
    <property type="evidence" value="ECO:0007669"/>
    <property type="project" value="InterPro"/>
</dbReference>
<comment type="subcellular location">
    <subcellularLocation>
        <location evidence="1">Nucleus</location>
    </subcellularLocation>
</comment>
<dbReference type="SUPFAM" id="SSF48371">
    <property type="entry name" value="ARM repeat"/>
    <property type="match status" value="1"/>
</dbReference>
<gene>
    <name evidence="6" type="ORF">D9613_005347</name>
</gene>
<accession>A0A8H4R058</accession>
<protein>
    <recommendedName>
        <fullName evidence="5">Importin N-terminal domain-containing protein</fullName>
    </recommendedName>
</protein>
<dbReference type="PROSITE" id="PS50166">
    <property type="entry name" value="IMPORTIN_B_NT"/>
    <property type="match status" value="1"/>
</dbReference>
<dbReference type="InterPro" id="IPR001494">
    <property type="entry name" value="Importin-beta_N"/>
</dbReference>
<comment type="caution">
    <text evidence="6">The sequence shown here is derived from an EMBL/GenBank/DDBJ whole genome shotgun (WGS) entry which is preliminary data.</text>
</comment>
<dbReference type="AlphaFoldDB" id="A0A8H4R058"/>
<keyword evidence="7" id="KW-1185">Reference proteome</keyword>
<dbReference type="InterPro" id="IPR058669">
    <property type="entry name" value="TPR_IPO7/11-like"/>
</dbReference>
<organism evidence="6 7">
    <name type="scientific">Agrocybe pediades</name>
    <dbReference type="NCBI Taxonomy" id="84607"/>
    <lineage>
        <taxon>Eukaryota</taxon>
        <taxon>Fungi</taxon>
        <taxon>Dikarya</taxon>
        <taxon>Basidiomycota</taxon>
        <taxon>Agaricomycotina</taxon>
        <taxon>Agaricomycetes</taxon>
        <taxon>Agaricomycetidae</taxon>
        <taxon>Agaricales</taxon>
        <taxon>Agaricineae</taxon>
        <taxon>Strophariaceae</taxon>
        <taxon>Agrocybe</taxon>
    </lineage>
</organism>
<evidence type="ECO:0000313" key="7">
    <source>
        <dbReference type="Proteomes" id="UP000521872"/>
    </source>
</evidence>
<evidence type="ECO:0000256" key="2">
    <source>
        <dbReference type="ARBA" id="ARBA00007991"/>
    </source>
</evidence>
<dbReference type="Pfam" id="PF25758">
    <property type="entry name" value="TPR_IPO11"/>
    <property type="match status" value="1"/>
</dbReference>
<proteinExistence type="inferred from homology"/>
<evidence type="ECO:0000256" key="4">
    <source>
        <dbReference type="ARBA" id="ARBA00023242"/>
    </source>
</evidence>
<dbReference type="Gene3D" id="1.25.10.10">
    <property type="entry name" value="Leucine-rich Repeat Variant"/>
    <property type="match status" value="1"/>
</dbReference>
<sequence>MDIRSRPRAMGVVVDSVSPEELYEVIVGASSQDFARMQASTQRLKQMLEMFGAYDALQDIASRKEIPVEIRQQAMIQFKNVVTNHWRSRKLLSDEHRARIRERSLLFVDEEVESIAECNELVVVKLARTDFPNQWPNLIPDLIRIIDDNLKKRYVSMVDDPRDTLRLQRSLELLNGILKEFASIKMPSGLKVMAQIVEQLQDLLYGYYSTMSSNFSLVILTPQTINSQTVYDNILLAHLVYKCLVKMSTWLWNKFAKLSPEELRRSMAWVEKLFNASTSQLKALTEIRKGIMLSLLQNESVADPQSQKTLSVLTRHVKTFGKFFRRLQQLAPDRFVQFSASGDLILFYWAQVVDSTNYPAHFVADSDDSLFPVRFLVQAMVLFKESLSQFTPVRRSGVPNANVLSKDFVENAVRLLVTRFMPLNAADLQSWVEDPEEWVQLEDKENDQWEFEIRACAERVLMQICNQFPDFVVPLLVSWFVEIAPKPTVELEAIVQKEALYCAIGRCATRLKTAMDFETYVGGTFASEVRETNPSYAIIKRRIAWLLGKWVAECCTKPNDPKIWEILAFLVQDHGPGTDSVVRLTSVSALRECADVVEFDADNFAPYLATVVPHLIKIMAEADTLESKRKVDESLNIIIEQSGMRILPFMNVITEPIPQLWMSSEDDYLFKASLLVTVTKVVEAVKENSSTLGHLVVPLIRESLAPSVIVQLDTDALNLWTSALRNTVVVTSADGRDCLRDLVPDAINLLGNNFDVTGVVSIILESYFLLDAAYILEKYATDLFKAYLNALAHKALGLNAKGLIQSISLVIQLGQSTLWGEALHTSGLFPHLLKTMIAGEVDEVLLTEHIYLFSRIIMADRRMFLQLVSAASPVLNQPETVLYDFLMDQWMGKFDHMCEPRHRKLTAMGLAAFVSTARPEVLNRVPVEAFNIFTDVFGDIREAQEQAATAPQDEEPPSPTSLRRFWDLDKAPESYFRNSEGTPEYKRREALYQRDPIRSVALVPYVAECLREAENACGSANFQHILNRTDPAVLKQIQDAIARGG</sequence>
<evidence type="ECO:0000256" key="1">
    <source>
        <dbReference type="ARBA" id="ARBA00004123"/>
    </source>
</evidence>
<reference evidence="6 7" key="1">
    <citation type="submission" date="2019-12" db="EMBL/GenBank/DDBJ databases">
        <authorList>
            <person name="Floudas D."/>
            <person name="Bentzer J."/>
            <person name="Ahren D."/>
            <person name="Johansson T."/>
            <person name="Persson P."/>
            <person name="Tunlid A."/>
        </authorList>
    </citation>
    <scope>NUCLEOTIDE SEQUENCE [LARGE SCALE GENOMIC DNA]</scope>
    <source>
        <strain evidence="6 7">CBS 102.39</strain>
    </source>
</reference>
<name>A0A8H4R058_9AGAR</name>
<keyword evidence="3" id="KW-0813">Transport</keyword>
<dbReference type="GO" id="GO:0005829">
    <property type="term" value="C:cytosol"/>
    <property type="evidence" value="ECO:0007669"/>
    <property type="project" value="TreeGrafter"/>
</dbReference>
<evidence type="ECO:0000256" key="3">
    <source>
        <dbReference type="ARBA" id="ARBA00022448"/>
    </source>
</evidence>
<dbReference type="EMBL" id="JAACJL010000016">
    <property type="protein sequence ID" value="KAF4619989.1"/>
    <property type="molecule type" value="Genomic_DNA"/>
</dbReference>
<keyword evidence="4" id="KW-0539">Nucleus</keyword>
<dbReference type="Proteomes" id="UP000521872">
    <property type="component" value="Unassembled WGS sequence"/>
</dbReference>
<evidence type="ECO:0000259" key="5">
    <source>
        <dbReference type="PROSITE" id="PS50166"/>
    </source>
</evidence>
<dbReference type="GO" id="GO:0006606">
    <property type="term" value="P:protein import into nucleus"/>
    <property type="evidence" value="ECO:0007669"/>
    <property type="project" value="TreeGrafter"/>
</dbReference>